<comment type="caution">
    <text evidence="2">The sequence shown here is derived from an EMBL/GenBank/DDBJ whole genome shotgun (WGS) entry which is preliminary data.</text>
</comment>
<sequence>MADVDLLVELEVMASLALDQPKDAEPLPADVQRWQKLFGYTHDEAVSKIKRHRSNLTRTVIDSSQWENIRVMMERLGYDKETFEYTYHRPDIEMEVPPEMSHHAANLLKFGSAKYLVKLEPPIDSPESIRCLGLMPNAPEVFRATNEDGYTADFCPIGEKAKFLILQHFHQIKSHFQPTIIRYNVAEKDLSKTSIHPTLGCDATLPQNRATGDDDERLLPAQDQYPVWYFFYGKLADADVLRELLGGEADYRKASIKGGALKTWGGKYNALVDAPDGKAPSVEGKAFLVMDKELEDALRTYETDKYEVTRCLIEMADTIAEVRGLTFRFAGEADEVEK</sequence>
<comment type="similarity">
    <text evidence="1">Belongs to the gamma-glutamylcyclotransferase family.</text>
</comment>
<dbReference type="AlphaFoldDB" id="A0AAE0DDM4"/>
<evidence type="ECO:0000313" key="2">
    <source>
        <dbReference type="EMBL" id="KAK2773091.1"/>
    </source>
</evidence>
<dbReference type="PANTHER" id="PTHR31544">
    <property type="entry name" value="AIG2-LIKE PROTEIN D"/>
    <property type="match status" value="1"/>
</dbReference>
<dbReference type="EMBL" id="VYYT01000059">
    <property type="protein sequence ID" value="KAK2773091.1"/>
    <property type="molecule type" value="Genomic_DNA"/>
</dbReference>
<dbReference type="Gene3D" id="3.10.490.10">
    <property type="entry name" value="Gamma-glutamyl cyclotransferase-like"/>
    <property type="match status" value="1"/>
</dbReference>
<accession>A0AAE0DDM4</accession>
<dbReference type="Proteomes" id="UP001281614">
    <property type="component" value="Unassembled WGS sequence"/>
</dbReference>
<evidence type="ECO:0000256" key="1">
    <source>
        <dbReference type="ARBA" id="ARBA00008861"/>
    </source>
</evidence>
<evidence type="ECO:0000313" key="3">
    <source>
        <dbReference type="Proteomes" id="UP001281614"/>
    </source>
</evidence>
<dbReference type="PANTHER" id="PTHR31544:SF4">
    <property type="entry name" value="GAMMA-GLUTAMYLCYCLOTRANSFERASE-RELATED"/>
    <property type="match status" value="1"/>
</dbReference>
<dbReference type="InterPro" id="IPR036568">
    <property type="entry name" value="GGCT-like_sf"/>
</dbReference>
<gene>
    <name evidence="2" type="ORF">CKAH01_13635</name>
</gene>
<proteinExistence type="inferred from homology"/>
<organism evidence="2 3">
    <name type="scientific">Colletotrichum kahawae</name>
    <name type="common">Coffee berry disease fungus</name>
    <dbReference type="NCBI Taxonomy" id="34407"/>
    <lineage>
        <taxon>Eukaryota</taxon>
        <taxon>Fungi</taxon>
        <taxon>Dikarya</taxon>
        <taxon>Ascomycota</taxon>
        <taxon>Pezizomycotina</taxon>
        <taxon>Sordariomycetes</taxon>
        <taxon>Hypocreomycetidae</taxon>
        <taxon>Glomerellales</taxon>
        <taxon>Glomerellaceae</taxon>
        <taxon>Colletotrichum</taxon>
        <taxon>Colletotrichum gloeosporioides species complex</taxon>
    </lineage>
</organism>
<keyword evidence="3" id="KW-1185">Reference proteome</keyword>
<dbReference type="InterPro" id="IPR045038">
    <property type="entry name" value="AIG2-like"/>
</dbReference>
<reference evidence="2" key="1">
    <citation type="submission" date="2023-02" db="EMBL/GenBank/DDBJ databases">
        <title>Colletotrichum kahawae CIFC_Que2 genome sequencing and assembly.</title>
        <authorList>
            <person name="Baroncelli R."/>
        </authorList>
    </citation>
    <scope>NUCLEOTIDE SEQUENCE</scope>
    <source>
        <strain evidence="2">CIFC_Que2</strain>
    </source>
</reference>
<dbReference type="SUPFAM" id="SSF110857">
    <property type="entry name" value="Gamma-glutamyl cyclotransferase-like"/>
    <property type="match status" value="1"/>
</dbReference>
<name>A0AAE0DDM4_COLKA</name>
<protein>
    <submittedName>
        <fullName evidence="2">Poly polymerase</fullName>
    </submittedName>
</protein>